<evidence type="ECO:0000256" key="9">
    <source>
        <dbReference type="ARBA" id="ARBA00022475"/>
    </source>
</evidence>
<dbReference type="FunFam" id="2.60.40.150:FF:000038">
    <property type="entry name" value="Type I inositol 3,4-bisphosphate 4-phosphatase"/>
    <property type="match status" value="1"/>
</dbReference>
<evidence type="ECO:0000256" key="2">
    <source>
        <dbReference type="ARBA" id="ARBA00004146"/>
    </source>
</evidence>
<comment type="subunit">
    <text evidence="21">Interacts with INPP5F.</text>
</comment>
<protein>
    <recommendedName>
        <fullName evidence="22">Inositol polyphosphate-4-phosphatase type I A</fullName>
        <ecNumber evidence="8">3.1.3.66</ecNumber>
    </recommendedName>
    <alternativeName>
        <fullName evidence="24">Inositol polyphosphate 4-phosphatase type I</fullName>
    </alternativeName>
    <alternativeName>
        <fullName evidence="23">Type I inositol 3,4-bisphosphate 4-phosphatase</fullName>
    </alternativeName>
</protein>
<keyword evidence="17" id="KW-0539">Nucleus</keyword>
<evidence type="ECO:0000256" key="10">
    <source>
        <dbReference type="ARBA" id="ARBA00022490"/>
    </source>
</evidence>
<dbReference type="InterPro" id="IPR039034">
    <property type="entry name" value="INPP4"/>
</dbReference>
<evidence type="ECO:0000256" key="22">
    <source>
        <dbReference type="ARBA" id="ARBA00074640"/>
    </source>
</evidence>
<evidence type="ECO:0000256" key="18">
    <source>
        <dbReference type="ARBA" id="ARBA00034105"/>
    </source>
</evidence>
<dbReference type="InterPro" id="IPR035892">
    <property type="entry name" value="C2_domain_sf"/>
</dbReference>
<evidence type="ECO:0000256" key="26">
    <source>
        <dbReference type="SAM" id="Phobius"/>
    </source>
</evidence>
<evidence type="ECO:0000313" key="28">
    <source>
        <dbReference type="Proteomes" id="UP000695023"/>
    </source>
</evidence>
<reference evidence="29" key="1">
    <citation type="submission" date="2025-08" db="UniProtKB">
        <authorList>
            <consortium name="RefSeq"/>
        </authorList>
    </citation>
    <scope>IDENTIFICATION</scope>
</reference>
<evidence type="ECO:0000256" key="5">
    <source>
        <dbReference type="ARBA" id="ARBA00004565"/>
    </source>
</evidence>
<evidence type="ECO:0000259" key="27">
    <source>
        <dbReference type="PROSITE" id="PS50004"/>
    </source>
</evidence>
<dbReference type="PANTHER" id="PTHR12187:SF4">
    <property type="entry name" value="INOSITOL POLYPHOSPHATE-4-PHOSPHATASE TYPE I A"/>
    <property type="match status" value="1"/>
</dbReference>
<dbReference type="GO" id="GO:0005634">
    <property type="term" value="C:nucleus"/>
    <property type="evidence" value="ECO:0007669"/>
    <property type="project" value="UniProtKB-SubCell"/>
</dbReference>
<accession>A0A9Y3RPW0</accession>
<dbReference type="GO" id="GO:0014069">
    <property type="term" value="C:postsynaptic density"/>
    <property type="evidence" value="ECO:0007669"/>
    <property type="project" value="UniProtKB-SubCell"/>
</dbReference>
<comment type="similarity">
    <text evidence="7">Belongs to the inositol 3,4-bisphosphate 4-phosphatase family.</text>
</comment>
<dbReference type="GO" id="GO:0005886">
    <property type="term" value="C:plasma membrane"/>
    <property type="evidence" value="ECO:0007669"/>
    <property type="project" value="UniProtKB-SubCell"/>
</dbReference>
<comment type="catalytic activity">
    <reaction evidence="19">
        <text>1D-myo-inositol 3,4-bisphosphate + H2O = 1D-myo-inositol 3-phosphate + phosphate</text>
        <dbReference type="Rhea" id="RHEA:43388"/>
        <dbReference type="ChEBI" id="CHEBI:15377"/>
        <dbReference type="ChEBI" id="CHEBI:43474"/>
        <dbReference type="ChEBI" id="CHEBI:58401"/>
        <dbReference type="ChEBI" id="CHEBI:83241"/>
    </reaction>
    <physiologicalReaction direction="left-to-right" evidence="19">
        <dbReference type="Rhea" id="RHEA:43389"/>
    </physiologicalReaction>
</comment>
<evidence type="ECO:0000256" key="23">
    <source>
        <dbReference type="ARBA" id="ARBA00080875"/>
    </source>
</evidence>
<evidence type="ECO:0000256" key="25">
    <source>
        <dbReference type="SAM" id="MobiDB-lite"/>
    </source>
</evidence>
<keyword evidence="10" id="KW-0963">Cytoplasm</keyword>
<keyword evidence="28" id="KW-1185">Reference proteome</keyword>
<gene>
    <name evidence="29" type="primary">inpp4ab</name>
</gene>
<keyword evidence="26" id="KW-1133">Transmembrane helix</keyword>
<feature type="compositionally biased region" description="Low complexity" evidence="25">
    <location>
        <begin position="560"/>
        <end position="573"/>
    </location>
</feature>
<dbReference type="Proteomes" id="UP000695023">
    <property type="component" value="Unplaced"/>
</dbReference>
<dbReference type="EC" id="3.1.3.66" evidence="8"/>
<feature type="region of interest" description="Disordered" evidence="25">
    <location>
        <begin position="554"/>
        <end position="577"/>
    </location>
</feature>
<dbReference type="PROSITE" id="PS50004">
    <property type="entry name" value="C2"/>
    <property type="match status" value="1"/>
</dbReference>
<dbReference type="GO" id="GO:0031901">
    <property type="term" value="C:early endosome membrane"/>
    <property type="evidence" value="ECO:0007669"/>
    <property type="project" value="UniProtKB-SubCell"/>
</dbReference>
<evidence type="ECO:0000256" key="1">
    <source>
        <dbReference type="ARBA" id="ARBA00004123"/>
    </source>
</evidence>
<evidence type="ECO:0000256" key="4">
    <source>
        <dbReference type="ARBA" id="ARBA00004496"/>
    </source>
</evidence>
<proteinExistence type="inferred from homology"/>
<keyword evidence="9" id="KW-1003">Cell membrane</keyword>
<evidence type="ECO:0000256" key="7">
    <source>
        <dbReference type="ARBA" id="ARBA00006306"/>
    </source>
</evidence>
<dbReference type="AlphaFoldDB" id="A0A9Y3RPW0"/>
<evidence type="ECO:0000256" key="19">
    <source>
        <dbReference type="ARBA" id="ARBA00051770"/>
    </source>
</evidence>
<evidence type="ECO:0000256" key="16">
    <source>
        <dbReference type="ARBA" id="ARBA00023136"/>
    </source>
</evidence>
<keyword evidence="14" id="KW-0770">Synapse</keyword>
<keyword evidence="13" id="KW-0378">Hydrolase</keyword>
<comment type="subcellular location">
    <subcellularLocation>
        <location evidence="3">Cell membrane</location>
    </subcellularLocation>
    <subcellularLocation>
        <location evidence="4">Cytoplasm</location>
    </subcellularLocation>
    <subcellularLocation>
        <location evidence="2">Early endosome membrane</location>
    </subcellularLocation>
    <subcellularLocation>
        <location evidence="1">Nucleus</location>
    </subcellularLocation>
    <subcellularLocation>
        <location evidence="18">Postsynaptic density</location>
    </subcellularLocation>
    <subcellularLocation>
        <location evidence="5">Recycling endosome membrane</location>
    </subcellularLocation>
</comment>
<dbReference type="GO" id="GO:0016316">
    <property type="term" value="F:phosphatidylinositol-3,4-bisphosphate 4-phosphatase activity"/>
    <property type="evidence" value="ECO:0007669"/>
    <property type="project" value="UniProtKB-EC"/>
</dbReference>
<evidence type="ECO:0000256" key="8">
    <source>
        <dbReference type="ARBA" id="ARBA00013037"/>
    </source>
</evidence>
<dbReference type="GO" id="GO:0044281">
    <property type="term" value="P:small molecule metabolic process"/>
    <property type="evidence" value="ECO:0007669"/>
    <property type="project" value="UniProtKB-ARBA"/>
</dbReference>
<dbReference type="Gene3D" id="2.60.40.150">
    <property type="entry name" value="C2 domain"/>
    <property type="match status" value="1"/>
</dbReference>
<dbReference type="PANTHER" id="PTHR12187">
    <property type="entry name" value="AGAP000124-PA"/>
    <property type="match status" value="1"/>
</dbReference>
<feature type="domain" description="C2" evidence="27">
    <location>
        <begin position="27"/>
        <end position="154"/>
    </location>
</feature>
<evidence type="ECO:0000256" key="17">
    <source>
        <dbReference type="ARBA" id="ARBA00023242"/>
    </source>
</evidence>
<dbReference type="CDD" id="cd04048">
    <property type="entry name" value="C2A_Copine"/>
    <property type="match status" value="1"/>
</dbReference>
<comment type="catalytic activity">
    <reaction evidence="20">
        <text>1D-myo-inositol 1,3,4-trisphosphate + H2O = 1D-myo-inositol 1,3-bisphosphate + phosphate</text>
        <dbReference type="Rhea" id="RHEA:43392"/>
        <dbReference type="ChEBI" id="CHEBI:15377"/>
        <dbReference type="ChEBI" id="CHEBI:43474"/>
        <dbReference type="ChEBI" id="CHEBI:58414"/>
        <dbReference type="ChEBI" id="CHEBI:83242"/>
    </reaction>
    <physiologicalReaction direction="left-to-right" evidence="20">
        <dbReference type="Rhea" id="RHEA:43393"/>
    </physiologicalReaction>
</comment>
<sequence length="946" mass="106635">MAGGRERSGSRTQRPWSVYRANTLELSNEMISLALAGNSQDPDEPVLEFSVACTDLVTPSLDRKPNTFVAVSCTTPPQAFWTKHAQTEVIEGTSNPSFLSSIAFFQDSNINQLTQVKLAAYDVKDRSQGTMYMLGSALFPVKEILQEKSHKLQLELRSAENQRVGNITVAAWQMEERTDQRMSMGRLPESINGRTVLPVDESLTESMGVRIKYASLCKDTLLRSVFGGTMSRMYRFPTTDGNHLRVLEQMAESVLSLNIPRQFVKLLLEEDAARVCELEELGELSPCWENLRRQIVSQYQNIILAYQETLSDLSEYRGPSFKASNLKADKKLEFMPTNLHVQRMRVQDELGFEQTYDVVTVGAPAAHCQGFKNGGLRKIIQKFEEAKKHVYEEECSALSSSQSIIYIPQDIVRAKEIIAHINTLKTQVSYYAERLSRAAKDRSASGLEWTLASLADKTRQLVTVCDCKLLASAIQALNAARPEYIASKASPSAESEQVVLRNDQDTLTAKYSGRNSRSSLHVDWHEEEWEKVWSNVDKSLECIIQRVDKLLQKERRPSVGSQDSTQSDQQGGSSKKGEWSEALYPLLTTLTDCVAMMSDKAKKSMVFLLMQDTAPTIAMDVSLQYRRDIVFCQTLTALICGFIIKLRNCLRDNGFLRQLYTIGLLAQFESLLSTYGEELAMLEDMSIGIMDLRNVTFKVTQATGTSTPEMLPIITGNRDGFNVRIPLPGPMFEALPREIQSGMLLRVQPVHFNVGINEQQTLAEKFGDTSLQENINSESLSRLNSYYEQFKEVLPEDCLPRSRSQTCLPELLRFLRQNVNARKNKNVDILWQAAEICRRLNGVRFTSCKSAKDRTAMSITLEQCLILQHEHGMAPQVFTQALDCMRSIGTREGVIQKNLSGLLPVRDFRLDPSLMYSLPLLALSPNLLVVWIFLSMAYFLAKLRCS</sequence>
<keyword evidence="16 26" id="KW-0472">Membrane</keyword>
<evidence type="ECO:0000256" key="12">
    <source>
        <dbReference type="ARBA" id="ARBA00022753"/>
    </source>
</evidence>
<organism evidence="28 29">
    <name type="scientific">Pundamilia nyererei</name>
    <dbReference type="NCBI Taxonomy" id="303518"/>
    <lineage>
        <taxon>Eukaryota</taxon>
        <taxon>Metazoa</taxon>
        <taxon>Chordata</taxon>
        <taxon>Craniata</taxon>
        <taxon>Vertebrata</taxon>
        <taxon>Euteleostomi</taxon>
        <taxon>Actinopterygii</taxon>
        <taxon>Neopterygii</taxon>
        <taxon>Teleostei</taxon>
        <taxon>Neoteleostei</taxon>
        <taxon>Acanthomorphata</taxon>
        <taxon>Ovalentaria</taxon>
        <taxon>Cichlomorphae</taxon>
        <taxon>Cichliformes</taxon>
        <taxon>Cichlidae</taxon>
        <taxon>African cichlids</taxon>
        <taxon>Pseudocrenilabrinae</taxon>
        <taxon>Haplochromini</taxon>
        <taxon>Pundamilia</taxon>
    </lineage>
</organism>
<evidence type="ECO:0000256" key="6">
    <source>
        <dbReference type="ARBA" id="ARBA00004847"/>
    </source>
</evidence>
<keyword evidence="11" id="KW-0597">Phosphoprotein</keyword>
<keyword evidence="12" id="KW-0967">Endosome</keyword>
<dbReference type="InterPro" id="IPR000008">
    <property type="entry name" value="C2_dom"/>
</dbReference>
<dbReference type="RefSeq" id="XP_005742277.1">
    <property type="nucleotide sequence ID" value="XM_005742220.1"/>
</dbReference>
<evidence type="ECO:0000256" key="24">
    <source>
        <dbReference type="ARBA" id="ARBA00082036"/>
    </source>
</evidence>
<dbReference type="GO" id="GO:0055038">
    <property type="term" value="C:recycling endosome membrane"/>
    <property type="evidence" value="ECO:0007669"/>
    <property type="project" value="UniProtKB-SubCell"/>
</dbReference>
<evidence type="ECO:0000256" key="20">
    <source>
        <dbReference type="ARBA" id="ARBA00051892"/>
    </source>
</evidence>
<evidence type="ECO:0000256" key="14">
    <source>
        <dbReference type="ARBA" id="ARBA00023018"/>
    </source>
</evidence>
<evidence type="ECO:0000256" key="3">
    <source>
        <dbReference type="ARBA" id="ARBA00004236"/>
    </source>
</evidence>
<evidence type="ECO:0000256" key="13">
    <source>
        <dbReference type="ARBA" id="ARBA00022801"/>
    </source>
</evidence>
<dbReference type="SUPFAM" id="SSF49562">
    <property type="entry name" value="C2 domain (Calcium/lipid-binding domain, CaLB)"/>
    <property type="match status" value="1"/>
</dbReference>
<keyword evidence="15" id="KW-0443">Lipid metabolism</keyword>
<feature type="transmembrane region" description="Helical" evidence="26">
    <location>
        <begin position="914"/>
        <end position="941"/>
    </location>
</feature>
<evidence type="ECO:0000313" key="29">
    <source>
        <dbReference type="RefSeq" id="XP_005742277.1"/>
    </source>
</evidence>
<keyword evidence="26" id="KW-0812">Transmembrane</keyword>
<evidence type="ECO:0000256" key="15">
    <source>
        <dbReference type="ARBA" id="ARBA00023098"/>
    </source>
</evidence>
<evidence type="ECO:0000256" key="11">
    <source>
        <dbReference type="ARBA" id="ARBA00022553"/>
    </source>
</evidence>
<evidence type="ECO:0000256" key="21">
    <source>
        <dbReference type="ARBA" id="ARBA00065112"/>
    </source>
</evidence>
<comment type="pathway">
    <text evidence="6">Signal transduction; phosphatidylinositol signaling pathway.</text>
</comment>
<dbReference type="CTD" id="792527"/>
<name>A0A9Y3RPW0_9CICH</name>